<dbReference type="InterPro" id="IPR002524">
    <property type="entry name" value="Cation_efflux"/>
</dbReference>
<evidence type="ECO:0000259" key="8">
    <source>
        <dbReference type="Pfam" id="PF01545"/>
    </source>
</evidence>
<feature type="domain" description="Cation efflux protein cytoplasmic" evidence="9">
    <location>
        <begin position="213"/>
        <end position="287"/>
    </location>
</feature>
<keyword evidence="3" id="KW-0813">Transport</keyword>
<dbReference type="InterPro" id="IPR027469">
    <property type="entry name" value="Cation_efflux_TMD_sf"/>
</dbReference>
<dbReference type="Gene3D" id="1.20.1510.10">
    <property type="entry name" value="Cation efflux protein transmembrane domain"/>
    <property type="match status" value="1"/>
</dbReference>
<organism evidence="10 11">
    <name type="scientific">Bacillus benzoevorans</name>
    <dbReference type="NCBI Taxonomy" id="1456"/>
    <lineage>
        <taxon>Bacteria</taxon>
        <taxon>Bacillati</taxon>
        <taxon>Bacillota</taxon>
        <taxon>Bacilli</taxon>
        <taxon>Bacillales</taxon>
        <taxon>Bacillaceae</taxon>
        <taxon>Bacillus</taxon>
    </lineage>
</organism>
<dbReference type="EMBL" id="JACHGK010000014">
    <property type="protein sequence ID" value="MBB6446868.1"/>
    <property type="molecule type" value="Genomic_DNA"/>
</dbReference>
<evidence type="ECO:0000256" key="1">
    <source>
        <dbReference type="ARBA" id="ARBA00004141"/>
    </source>
</evidence>
<evidence type="ECO:0000256" key="2">
    <source>
        <dbReference type="ARBA" id="ARBA00008114"/>
    </source>
</evidence>
<dbReference type="RefSeq" id="WP_184528266.1">
    <property type="nucleotide sequence ID" value="NZ_JACHGK010000014.1"/>
</dbReference>
<reference evidence="10 11" key="1">
    <citation type="submission" date="2020-08" db="EMBL/GenBank/DDBJ databases">
        <title>Genomic Encyclopedia of Type Strains, Phase IV (KMG-IV): sequencing the most valuable type-strain genomes for metagenomic binning, comparative biology and taxonomic classification.</title>
        <authorList>
            <person name="Goeker M."/>
        </authorList>
    </citation>
    <scope>NUCLEOTIDE SEQUENCE [LARGE SCALE GENOMIC DNA]</scope>
    <source>
        <strain evidence="10 11">DSM 5391</strain>
    </source>
</reference>
<evidence type="ECO:0000256" key="7">
    <source>
        <dbReference type="SAM" id="Phobius"/>
    </source>
</evidence>
<keyword evidence="11" id="KW-1185">Reference proteome</keyword>
<comment type="similarity">
    <text evidence="2">Belongs to the cation diffusion facilitator (CDF) transporter (TC 2.A.4) family.</text>
</comment>
<evidence type="ECO:0000256" key="4">
    <source>
        <dbReference type="ARBA" id="ARBA00022692"/>
    </source>
</evidence>
<evidence type="ECO:0000313" key="11">
    <source>
        <dbReference type="Proteomes" id="UP000531594"/>
    </source>
</evidence>
<keyword evidence="5 7" id="KW-1133">Transmembrane helix</keyword>
<evidence type="ECO:0000256" key="6">
    <source>
        <dbReference type="ARBA" id="ARBA00023136"/>
    </source>
</evidence>
<keyword evidence="4 7" id="KW-0812">Transmembrane</keyword>
<evidence type="ECO:0000256" key="5">
    <source>
        <dbReference type="ARBA" id="ARBA00022989"/>
    </source>
</evidence>
<dbReference type="SUPFAM" id="SSF161111">
    <property type="entry name" value="Cation efflux protein transmembrane domain-like"/>
    <property type="match status" value="1"/>
</dbReference>
<dbReference type="PANTHER" id="PTHR43840:SF15">
    <property type="entry name" value="MITOCHONDRIAL METAL TRANSPORTER 1-RELATED"/>
    <property type="match status" value="1"/>
</dbReference>
<dbReference type="NCBIfam" id="TIGR01297">
    <property type="entry name" value="CDF"/>
    <property type="match status" value="1"/>
</dbReference>
<feature type="transmembrane region" description="Helical" evidence="7">
    <location>
        <begin position="12"/>
        <end position="34"/>
    </location>
</feature>
<dbReference type="InterPro" id="IPR027470">
    <property type="entry name" value="Cation_efflux_CTD"/>
</dbReference>
<keyword evidence="6 7" id="KW-0472">Membrane</keyword>
<dbReference type="GO" id="GO:0006882">
    <property type="term" value="P:intracellular zinc ion homeostasis"/>
    <property type="evidence" value="ECO:0007669"/>
    <property type="project" value="TreeGrafter"/>
</dbReference>
<feature type="transmembrane region" description="Helical" evidence="7">
    <location>
        <begin position="113"/>
        <end position="136"/>
    </location>
</feature>
<name>A0A7X0HU42_9BACI</name>
<dbReference type="Gene3D" id="3.30.70.1350">
    <property type="entry name" value="Cation efflux protein, cytoplasmic domain"/>
    <property type="match status" value="1"/>
</dbReference>
<dbReference type="Pfam" id="PF01545">
    <property type="entry name" value="Cation_efflux"/>
    <property type="match status" value="1"/>
</dbReference>
<dbReference type="SUPFAM" id="SSF160240">
    <property type="entry name" value="Cation efflux protein cytoplasmic domain-like"/>
    <property type="match status" value="1"/>
</dbReference>
<dbReference type="GO" id="GO:0015086">
    <property type="term" value="F:cadmium ion transmembrane transporter activity"/>
    <property type="evidence" value="ECO:0007669"/>
    <property type="project" value="TreeGrafter"/>
</dbReference>
<dbReference type="AlphaFoldDB" id="A0A7X0HU42"/>
<dbReference type="GO" id="GO:0005886">
    <property type="term" value="C:plasma membrane"/>
    <property type="evidence" value="ECO:0007669"/>
    <property type="project" value="TreeGrafter"/>
</dbReference>
<evidence type="ECO:0000313" key="10">
    <source>
        <dbReference type="EMBL" id="MBB6446868.1"/>
    </source>
</evidence>
<protein>
    <submittedName>
        <fullName evidence="10">Cation diffusion facilitator family transporter</fullName>
    </submittedName>
</protein>
<comment type="caution">
    <text evidence="10">The sequence shown here is derived from an EMBL/GenBank/DDBJ whole genome shotgun (WGS) entry which is preliminary data.</text>
</comment>
<feature type="transmembrane region" description="Helical" evidence="7">
    <location>
        <begin position="181"/>
        <end position="199"/>
    </location>
</feature>
<proteinExistence type="inferred from homology"/>
<dbReference type="GO" id="GO:0015093">
    <property type="term" value="F:ferrous iron transmembrane transporter activity"/>
    <property type="evidence" value="ECO:0007669"/>
    <property type="project" value="TreeGrafter"/>
</dbReference>
<comment type="subcellular location">
    <subcellularLocation>
        <location evidence="1">Membrane</location>
        <topology evidence="1">Multi-pass membrane protein</topology>
    </subcellularLocation>
</comment>
<sequence length="294" mass="32187">MTTDVFRRVQLVLFVILLANLAVAALKIVVGSLINSASMTADGFHSLSDGMSNVVGLIGIRLAMKPKDLDHPYGHNKFETLAGLFISGMLFFVGGKVIYDAIGRFQQPVELDISLSSLVAMLVTLAVNIFVTVTEYKKGKELNSPILISDSMHTRSDIYVSIGVLATLVGIKLGLPALIDPIASLIVSGFIIHAAYGIFRENSDVLVDRSVADTEEIRELAMSFKQVKDAHNIRSRGSHHAFFIDLHILIDPLMTTEEAHALVHAIEEEIKEKINPNAEVLVHVEPYSDTNLED</sequence>
<dbReference type="GO" id="GO:0015341">
    <property type="term" value="F:zinc efflux antiporter activity"/>
    <property type="evidence" value="ECO:0007669"/>
    <property type="project" value="TreeGrafter"/>
</dbReference>
<gene>
    <name evidence="10" type="ORF">HNR53_003533</name>
</gene>
<evidence type="ECO:0000256" key="3">
    <source>
        <dbReference type="ARBA" id="ARBA00022448"/>
    </source>
</evidence>
<evidence type="ECO:0000259" key="9">
    <source>
        <dbReference type="Pfam" id="PF16916"/>
    </source>
</evidence>
<dbReference type="FunFam" id="1.20.1510.10:FF:000006">
    <property type="entry name" value="Divalent cation efflux transporter"/>
    <property type="match status" value="1"/>
</dbReference>
<accession>A0A7X0HU42</accession>
<dbReference type="InterPro" id="IPR058533">
    <property type="entry name" value="Cation_efflux_TM"/>
</dbReference>
<feature type="transmembrane region" description="Helical" evidence="7">
    <location>
        <begin position="76"/>
        <end position="93"/>
    </location>
</feature>
<dbReference type="InterPro" id="IPR050291">
    <property type="entry name" value="CDF_Transporter"/>
</dbReference>
<dbReference type="Proteomes" id="UP000531594">
    <property type="component" value="Unassembled WGS sequence"/>
</dbReference>
<feature type="domain" description="Cation efflux protein transmembrane" evidence="8">
    <location>
        <begin position="13"/>
        <end position="207"/>
    </location>
</feature>
<dbReference type="PANTHER" id="PTHR43840">
    <property type="entry name" value="MITOCHONDRIAL METAL TRANSPORTER 1-RELATED"/>
    <property type="match status" value="1"/>
</dbReference>
<dbReference type="Pfam" id="PF16916">
    <property type="entry name" value="ZT_dimer"/>
    <property type="match status" value="1"/>
</dbReference>
<dbReference type="InterPro" id="IPR036837">
    <property type="entry name" value="Cation_efflux_CTD_sf"/>
</dbReference>